<dbReference type="GO" id="GO:0005737">
    <property type="term" value="C:cytoplasm"/>
    <property type="evidence" value="ECO:0007669"/>
    <property type="project" value="TreeGrafter"/>
</dbReference>
<dbReference type="AlphaFoldDB" id="A0AAF1B046"/>
<dbReference type="Pfam" id="PF04484">
    <property type="entry name" value="QWRF"/>
    <property type="match status" value="1"/>
</dbReference>
<dbReference type="GO" id="GO:0008017">
    <property type="term" value="F:microtubule binding"/>
    <property type="evidence" value="ECO:0007669"/>
    <property type="project" value="TreeGrafter"/>
</dbReference>
<feature type="compositionally biased region" description="Polar residues" evidence="2">
    <location>
        <begin position="176"/>
        <end position="198"/>
    </location>
</feature>
<reference evidence="3" key="2">
    <citation type="submission" date="2022-03" db="EMBL/GenBank/DDBJ databases">
        <title>Draft title - Genomic analysis of global carrot germplasm unveils the trajectory of domestication and the origin of high carotenoid orange carrot.</title>
        <authorList>
            <person name="Iorizzo M."/>
            <person name="Ellison S."/>
            <person name="Senalik D."/>
            <person name="Macko-Podgorni A."/>
            <person name="Grzebelus D."/>
            <person name="Bostan H."/>
            <person name="Rolling W."/>
            <person name="Curaba J."/>
            <person name="Simon P."/>
        </authorList>
    </citation>
    <scope>NUCLEOTIDE SEQUENCE</scope>
    <source>
        <tissue evidence="3">Leaf</tissue>
    </source>
</reference>
<name>A0AAF1B046_DAUCS</name>
<dbReference type="GO" id="GO:0005880">
    <property type="term" value="C:nuclear microtubule"/>
    <property type="evidence" value="ECO:0007669"/>
    <property type="project" value="TreeGrafter"/>
</dbReference>
<reference evidence="3" key="1">
    <citation type="journal article" date="2016" name="Nat. Genet.">
        <title>A high-quality carrot genome assembly provides new insights into carotenoid accumulation and asterid genome evolution.</title>
        <authorList>
            <person name="Iorizzo M."/>
            <person name="Ellison S."/>
            <person name="Senalik D."/>
            <person name="Zeng P."/>
            <person name="Satapoomin P."/>
            <person name="Huang J."/>
            <person name="Bowman M."/>
            <person name="Iovene M."/>
            <person name="Sanseverino W."/>
            <person name="Cavagnaro P."/>
            <person name="Yildiz M."/>
            <person name="Macko-Podgorni A."/>
            <person name="Moranska E."/>
            <person name="Grzebelus E."/>
            <person name="Grzebelus D."/>
            <person name="Ashrafi H."/>
            <person name="Zheng Z."/>
            <person name="Cheng S."/>
            <person name="Spooner D."/>
            <person name="Van Deynze A."/>
            <person name="Simon P."/>
        </authorList>
    </citation>
    <scope>NUCLEOTIDE SEQUENCE</scope>
    <source>
        <tissue evidence="3">Leaf</tissue>
    </source>
</reference>
<feature type="region of interest" description="Disordered" evidence="2">
    <location>
        <begin position="1"/>
        <end position="242"/>
    </location>
</feature>
<feature type="compositionally biased region" description="Basic and acidic residues" evidence="2">
    <location>
        <begin position="1"/>
        <end position="19"/>
    </location>
</feature>
<feature type="compositionally biased region" description="Polar residues" evidence="2">
    <location>
        <begin position="206"/>
        <end position="220"/>
    </location>
</feature>
<organism evidence="3 4">
    <name type="scientific">Daucus carota subsp. sativus</name>
    <name type="common">Carrot</name>
    <dbReference type="NCBI Taxonomy" id="79200"/>
    <lineage>
        <taxon>Eukaryota</taxon>
        <taxon>Viridiplantae</taxon>
        <taxon>Streptophyta</taxon>
        <taxon>Embryophyta</taxon>
        <taxon>Tracheophyta</taxon>
        <taxon>Spermatophyta</taxon>
        <taxon>Magnoliopsida</taxon>
        <taxon>eudicotyledons</taxon>
        <taxon>Gunneridae</taxon>
        <taxon>Pentapetalae</taxon>
        <taxon>asterids</taxon>
        <taxon>campanulids</taxon>
        <taxon>Apiales</taxon>
        <taxon>Apiaceae</taxon>
        <taxon>Apioideae</taxon>
        <taxon>Scandiceae</taxon>
        <taxon>Daucinae</taxon>
        <taxon>Daucus</taxon>
        <taxon>Daucus sect. Daucus</taxon>
    </lineage>
</organism>
<sequence length="549" mass="60124">MKKSTVGDESRRPKFREVSSRYLHNIPSSPQIVENYSSLPLPNPSISGPSWQIKKSSPSVPDTRKHRSHDSGLLRKLWPSAGKSSRNGEKESKNSDNSMSLNRQKSCSTVFSRFESSPQINGSHSTSSGSSKENYKPFFGGSMRYTGKFKFPGRSSSPMSVDETALRQRSFGGRSSDLSDNQDSGSECSDHGSNTSLGSPFIGKNSPASYMSPTVSSSFRKSGLDASPIDQKHRRGTSETNIVTENFKKINLKNSVKRANSLTAPSKKSSPSHSNLKPPSPPHMNAKPPTSPSSKGKLPPTSPSRSKGVGSFISLGLDLFKHKKPYPSSIGSGTVGASGTNTTAESVHQLRMLHNRLMQWKYTNARGAVVNQNLTTQAESKLLCTYDALVKLQSSVLQKRLQLEKEKLEMKLNNILLSQLAPLESWSNLERQHQSAVLMTTDSLHAAICRIPLVEGAVVEPETASFALRYASDLAVSIETMLSTYSPEVEKNVALLAELAKVAAQEKSALDECLELSRFISELEIEEWSLQCQAVQMKSMQQHQQDISA</sequence>
<proteinExistence type="inferred from homology"/>
<evidence type="ECO:0000313" key="4">
    <source>
        <dbReference type="Proteomes" id="UP000077755"/>
    </source>
</evidence>
<evidence type="ECO:0008006" key="5">
    <source>
        <dbReference type="Google" id="ProtNLM"/>
    </source>
</evidence>
<dbReference type="EMBL" id="CP093346">
    <property type="protein sequence ID" value="WOG98775.1"/>
    <property type="molecule type" value="Genomic_DNA"/>
</dbReference>
<dbReference type="PANTHER" id="PTHR31807">
    <property type="entry name" value="AUGMIN FAMILY MEMBER"/>
    <property type="match status" value="1"/>
</dbReference>
<comment type="similarity">
    <text evidence="1">Belongs to the QWRF family.</text>
</comment>
<dbReference type="Proteomes" id="UP000077755">
    <property type="component" value="Chromosome 4"/>
</dbReference>
<feature type="region of interest" description="Disordered" evidence="2">
    <location>
        <begin position="254"/>
        <end position="307"/>
    </location>
</feature>
<gene>
    <name evidence="3" type="ORF">DCAR_0418120</name>
</gene>
<dbReference type="GO" id="GO:0051225">
    <property type="term" value="P:spindle assembly"/>
    <property type="evidence" value="ECO:0007669"/>
    <property type="project" value="TreeGrafter"/>
</dbReference>
<accession>A0AAF1B046</accession>
<evidence type="ECO:0000256" key="1">
    <source>
        <dbReference type="ARBA" id="ARBA00010016"/>
    </source>
</evidence>
<feature type="compositionally biased region" description="Low complexity" evidence="2">
    <location>
        <begin position="122"/>
        <end position="131"/>
    </location>
</feature>
<dbReference type="PANTHER" id="PTHR31807:SF31">
    <property type="entry name" value="QWRF MOTIF PROTEIN (DUF566)-RELATED"/>
    <property type="match status" value="1"/>
</dbReference>
<evidence type="ECO:0000256" key="2">
    <source>
        <dbReference type="SAM" id="MobiDB-lite"/>
    </source>
</evidence>
<dbReference type="InterPro" id="IPR007573">
    <property type="entry name" value="QWRF"/>
</dbReference>
<feature type="compositionally biased region" description="Polar residues" evidence="2">
    <location>
        <begin position="26"/>
        <end position="60"/>
    </location>
</feature>
<feature type="compositionally biased region" description="Polar residues" evidence="2">
    <location>
        <begin position="95"/>
        <end position="121"/>
    </location>
</feature>
<evidence type="ECO:0000313" key="3">
    <source>
        <dbReference type="EMBL" id="WOG98775.1"/>
    </source>
</evidence>
<feature type="compositionally biased region" description="Polar residues" evidence="2">
    <location>
        <begin position="254"/>
        <end position="277"/>
    </location>
</feature>
<protein>
    <recommendedName>
        <fullName evidence="5">QWRF motif-containing protein 3</fullName>
    </recommendedName>
</protein>
<keyword evidence="4" id="KW-1185">Reference proteome</keyword>